<dbReference type="GO" id="GO:0004519">
    <property type="term" value="F:endonuclease activity"/>
    <property type="evidence" value="ECO:0007669"/>
    <property type="project" value="UniProtKB-KW"/>
</dbReference>
<evidence type="ECO:0000256" key="1">
    <source>
        <dbReference type="SAM" id="MobiDB-lite"/>
    </source>
</evidence>
<organism evidence="2">
    <name type="scientific">Bradyrhizobium sp. LLZ17</name>
    <dbReference type="NCBI Taxonomy" id="3239388"/>
    <lineage>
        <taxon>Bacteria</taxon>
        <taxon>Pseudomonadati</taxon>
        <taxon>Pseudomonadota</taxon>
        <taxon>Alphaproteobacteria</taxon>
        <taxon>Hyphomicrobiales</taxon>
        <taxon>Nitrobacteraceae</taxon>
        <taxon>Bradyrhizobium</taxon>
    </lineage>
</organism>
<dbReference type="RefSeq" id="WP_369723308.1">
    <property type="nucleotide sequence ID" value="NZ_CP165734.1"/>
</dbReference>
<sequence length="132" mass="15284">MTETARSTKEWIGKTPDTRPPPHVRLRIFERYKGKCHWSGITIRPGDHWDVDHVIALINGGENREGNMAPILRGKPHKEKTAQDVAEKSRVYRKRAAHLGLTKPRQKIKSRGFEKVPEQRRASSPIEKWRGF</sequence>
<keyword evidence="2" id="KW-0540">Nuclease</keyword>
<reference evidence="2" key="1">
    <citation type="submission" date="2024-08" db="EMBL/GenBank/DDBJ databases">
        <authorList>
            <person name="Chaddad Z."/>
            <person name="Lamrabet M."/>
            <person name="Bouhnik O."/>
            <person name="Alami S."/>
            <person name="Wipf D."/>
            <person name="Courty P.E."/>
            <person name="Missbah El Idrissi M."/>
        </authorList>
    </citation>
    <scope>NUCLEOTIDE SEQUENCE</scope>
    <source>
        <strain evidence="2">LLZ17</strain>
    </source>
</reference>
<keyword evidence="2" id="KW-0255">Endonuclease</keyword>
<feature type="compositionally biased region" description="Basic and acidic residues" evidence="1">
    <location>
        <begin position="79"/>
        <end position="88"/>
    </location>
</feature>
<protein>
    <submittedName>
        <fullName evidence="2">HNH endonuclease</fullName>
    </submittedName>
</protein>
<evidence type="ECO:0000313" key="2">
    <source>
        <dbReference type="EMBL" id="XDV58767.1"/>
    </source>
</evidence>
<accession>A0AB39XQ07</accession>
<keyword evidence="2" id="KW-0378">Hydrolase</keyword>
<dbReference type="Gene3D" id="1.10.30.50">
    <property type="match status" value="1"/>
</dbReference>
<feature type="region of interest" description="Disordered" evidence="1">
    <location>
        <begin position="64"/>
        <end position="88"/>
    </location>
</feature>
<feature type="region of interest" description="Disordered" evidence="1">
    <location>
        <begin position="103"/>
        <end position="132"/>
    </location>
</feature>
<name>A0AB39XQ07_9BRAD</name>
<gene>
    <name evidence="2" type="ORF">AB8Z38_04545</name>
</gene>
<proteinExistence type="predicted"/>
<dbReference type="AlphaFoldDB" id="A0AB39XQ07"/>
<feature type="compositionally biased region" description="Basic and acidic residues" evidence="1">
    <location>
        <begin position="111"/>
        <end position="132"/>
    </location>
</feature>
<dbReference type="EMBL" id="CP165734">
    <property type="protein sequence ID" value="XDV58767.1"/>
    <property type="molecule type" value="Genomic_DNA"/>
</dbReference>